<organism evidence="4 5">
    <name type="scientific">Conexibacter stalactiti</name>
    <dbReference type="NCBI Taxonomy" id="1940611"/>
    <lineage>
        <taxon>Bacteria</taxon>
        <taxon>Bacillati</taxon>
        <taxon>Actinomycetota</taxon>
        <taxon>Thermoleophilia</taxon>
        <taxon>Solirubrobacterales</taxon>
        <taxon>Conexibacteraceae</taxon>
        <taxon>Conexibacter</taxon>
    </lineage>
</organism>
<gene>
    <name evidence="4" type="ORF">R7226_08995</name>
</gene>
<evidence type="ECO:0000313" key="4">
    <source>
        <dbReference type="EMBL" id="MDW5594472.1"/>
    </source>
</evidence>
<dbReference type="PANTHER" id="PTHR30204:SF58">
    <property type="entry name" value="HTH-TYPE TRANSCRIPTIONAL REGULATOR YFMP"/>
    <property type="match status" value="1"/>
</dbReference>
<reference evidence="5" key="1">
    <citation type="submission" date="2023-07" db="EMBL/GenBank/DDBJ databases">
        <title>Conexibacter stalactiti sp. nov., isolated from stalactites in a lava cave and emended description of the genus Conexibacter.</title>
        <authorList>
            <person name="Lee S.D."/>
        </authorList>
    </citation>
    <scope>NUCLEOTIDE SEQUENCE [LARGE SCALE GENOMIC DNA]</scope>
    <source>
        <strain evidence="5">KCTC 39840</strain>
    </source>
</reference>
<dbReference type="InterPro" id="IPR047057">
    <property type="entry name" value="MerR_fam"/>
</dbReference>
<dbReference type="PROSITE" id="PS50937">
    <property type="entry name" value="HTH_MERR_2"/>
    <property type="match status" value="1"/>
</dbReference>
<dbReference type="SUPFAM" id="SSF46955">
    <property type="entry name" value="Putative DNA-binding domain"/>
    <property type="match status" value="1"/>
</dbReference>
<evidence type="ECO:0000313" key="5">
    <source>
        <dbReference type="Proteomes" id="UP001284601"/>
    </source>
</evidence>
<evidence type="ECO:0000256" key="2">
    <source>
        <dbReference type="SAM" id="Coils"/>
    </source>
</evidence>
<evidence type="ECO:0000259" key="3">
    <source>
        <dbReference type="PROSITE" id="PS50937"/>
    </source>
</evidence>
<dbReference type="Gene3D" id="1.10.1660.10">
    <property type="match status" value="1"/>
</dbReference>
<protein>
    <submittedName>
        <fullName evidence="4">Helix-turn-helix transcriptional regulator</fullName>
    </submittedName>
</protein>
<dbReference type="InterPro" id="IPR000551">
    <property type="entry name" value="MerR-type_HTH_dom"/>
</dbReference>
<dbReference type="CDD" id="cd04766">
    <property type="entry name" value="HTH_HspR"/>
    <property type="match status" value="1"/>
</dbReference>
<keyword evidence="1" id="KW-0238">DNA-binding</keyword>
<dbReference type="PANTHER" id="PTHR30204">
    <property type="entry name" value="REDOX-CYCLING DRUG-SENSING TRANSCRIPTIONAL ACTIVATOR SOXR"/>
    <property type="match status" value="1"/>
</dbReference>
<feature type="coiled-coil region" evidence="2">
    <location>
        <begin position="88"/>
        <end position="129"/>
    </location>
</feature>
<keyword evidence="5" id="KW-1185">Reference proteome</keyword>
<dbReference type="InterPro" id="IPR009061">
    <property type="entry name" value="DNA-bd_dom_put_sf"/>
</dbReference>
<dbReference type="NCBIfam" id="NF047375">
    <property type="entry name" value="HeatShock_HspR"/>
    <property type="match status" value="1"/>
</dbReference>
<proteinExistence type="predicted"/>
<dbReference type="Pfam" id="PF13411">
    <property type="entry name" value="MerR_1"/>
    <property type="match status" value="1"/>
</dbReference>
<dbReference type="RefSeq" id="WP_318596741.1">
    <property type="nucleotide sequence ID" value="NZ_JAWSTH010000017.1"/>
</dbReference>
<evidence type="ECO:0000256" key="1">
    <source>
        <dbReference type="ARBA" id="ARBA00023125"/>
    </source>
</evidence>
<comment type="caution">
    <text evidence="4">The sequence shown here is derived from an EMBL/GenBank/DDBJ whole genome shotgun (WGS) entry which is preliminary data.</text>
</comment>
<keyword evidence="2" id="KW-0175">Coiled coil</keyword>
<accession>A0ABU4HP37</accession>
<reference evidence="4 5" key="2">
    <citation type="submission" date="2023-10" db="EMBL/GenBank/DDBJ databases">
        <authorList>
            <person name="Han X.F."/>
        </authorList>
    </citation>
    <scope>NUCLEOTIDE SEQUENCE [LARGE SCALE GENOMIC DNA]</scope>
    <source>
        <strain evidence="4 5">KCTC 39840</strain>
    </source>
</reference>
<dbReference type="EMBL" id="JAWSTH010000017">
    <property type="protein sequence ID" value="MDW5594472.1"/>
    <property type="molecule type" value="Genomic_DNA"/>
</dbReference>
<name>A0ABU4HP37_9ACTN</name>
<feature type="domain" description="HTH merR-type" evidence="3">
    <location>
        <begin position="22"/>
        <end position="91"/>
    </location>
</feature>
<dbReference type="Proteomes" id="UP001284601">
    <property type="component" value="Unassembled WGS sequence"/>
</dbReference>
<dbReference type="SMART" id="SM00422">
    <property type="entry name" value="HTH_MERR"/>
    <property type="match status" value="1"/>
</dbReference>
<sequence>MSSGGRRIRTTTRIEVSDDRGVFMISVAAELAEMHPQTLRMYEQRGLIQPKRSPKGTRLYSHKDVERLRRIQEMTAELGMNLAGVERVFELEEQLEAASAKVRRMERRARELQQEVERLEELRRSLRAEIVPYVRGGAIVPVRRASPDAAPRFRIPVERPSEDGDDAV</sequence>